<keyword evidence="2" id="KW-0067">ATP-binding</keyword>
<gene>
    <name evidence="5" type="ORF">NCTC13102_02292</name>
</gene>
<name>A0A2X3ERW5_9HELI</name>
<evidence type="ECO:0000256" key="3">
    <source>
        <dbReference type="PIRSR" id="PIRSR640198-3"/>
    </source>
</evidence>
<evidence type="ECO:0000313" key="6">
    <source>
        <dbReference type="Proteomes" id="UP000250166"/>
    </source>
</evidence>
<dbReference type="Gene3D" id="1.10.3290.10">
    <property type="entry name" value="Fido-like domain"/>
    <property type="match status" value="1"/>
</dbReference>
<feature type="active site" evidence="1">
    <location>
        <position position="156"/>
    </location>
</feature>
<feature type="domain" description="Fido" evidence="4">
    <location>
        <begin position="74"/>
        <end position="214"/>
    </location>
</feature>
<accession>A0A2X3ERW5</accession>
<dbReference type="Proteomes" id="UP000250166">
    <property type="component" value="Unassembled WGS sequence"/>
</dbReference>
<dbReference type="AlphaFoldDB" id="A0A2X3ERW5"/>
<keyword evidence="2" id="KW-0547">Nucleotide-binding</keyword>
<dbReference type="EMBL" id="UAWL01000031">
    <property type="protein sequence ID" value="SQC36485.1"/>
    <property type="molecule type" value="Genomic_DNA"/>
</dbReference>
<sequence length="247" mass="29085">MILDNQEYMLDLCIRMAHHSTAIEGNTLTQDETASIILDNFIPRAIKDREFYEVRNYKYLLPYFIEKLKLNTKIDLELIKFFHSFIMKDLHEEAGKFKTLENAIIGADFETAKPYLVSSLLKDMCDNLYYKLESSKNDEEKIKAILQSHIHFEKIHPFSDGNGRTGRLLIAYSCFEHNLTPIVIPKEEKAYYISYLRANKIDDVMIDFIKKIQKEEQQRIEKFKSATLSLKNDLKPKTENKLRRTQC</sequence>
<reference evidence="5 6" key="1">
    <citation type="submission" date="2018-06" db="EMBL/GenBank/DDBJ databases">
        <authorList>
            <consortium name="Pathogen Informatics"/>
            <person name="Doyle S."/>
        </authorList>
    </citation>
    <scope>NUCLEOTIDE SEQUENCE [LARGE SCALE GENOMIC DNA]</scope>
    <source>
        <strain evidence="5 6">NCTC13102</strain>
    </source>
</reference>
<evidence type="ECO:0000313" key="5">
    <source>
        <dbReference type="EMBL" id="SQC36485.1"/>
    </source>
</evidence>
<evidence type="ECO:0000256" key="1">
    <source>
        <dbReference type="PIRSR" id="PIRSR640198-1"/>
    </source>
</evidence>
<evidence type="ECO:0000259" key="4">
    <source>
        <dbReference type="PROSITE" id="PS51459"/>
    </source>
</evidence>
<dbReference type="PROSITE" id="PS51459">
    <property type="entry name" value="FIDO"/>
    <property type="match status" value="1"/>
</dbReference>
<dbReference type="InterPro" id="IPR040198">
    <property type="entry name" value="Fido_containing"/>
</dbReference>
<feature type="site" description="Important for autoinhibition of adenylyltransferase activity" evidence="3">
    <location>
        <position position="24"/>
    </location>
</feature>
<dbReference type="PANTHER" id="PTHR13504:SF38">
    <property type="entry name" value="FIDO DOMAIN-CONTAINING PROTEIN"/>
    <property type="match status" value="1"/>
</dbReference>
<feature type="binding site" evidence="2">
    <location>
        <begin position="160"/>
        <end position="167"/>
    </location>
    <ligand>
        <name>ATP</name>
        <dbReference type="ChEBI" id="CHEBI:30616"/>
    </ligand>
</feature>
<organism evidence="5 6">
    <name type="scientific">Helicobacter fennelliae</name>
    <dbReference type="NCBI Taxonomy" id="215"/>
    <lineage>
        <taxon>Bacteria</taxon>
        <taxon>Pseudomonadati</taxon>
        <taxon>Campylobacterota</taxon>
        <taxon>Epsilonproteobacteria</taxon>
        <taxon>Campylobacterales</taxon>
        <taxon>Helicobacteraceae</taxon>
        <taxon>Helicobacter</taxon>
    </lineage>
</organism>
<dbReference type="GO" id="GO:0005524">
    <property type="term" value="F:ATP binding"/>
    <property type="evidence" value="ECO:0007669"/>
    <property type="project" value="UniProtKB-KW"/>
</dbReference>
<dbReference type="SUPFAM" id="SSF140931">
    <property type="entry name" value="Fic-like"/>
    <property type="match status" value="1"/>
</dbReference>
<proteinExistence type="predicted"/>
<dbReference type="Pfam" id="PF02661">
    <property type="entry name" value="Fic"/>
    <property type="match status" value="1"/>
</dbReference>
<protein>
    <submittedName>
        <fullName evidence="5">Fic family protein</fullName>
    </submittedName>
</protein>
<dbReference type="InterPro" id="IPR003812">
    <property type="entry name" value="Fido"/>
</dbReference>
<dbReference type="PANTHER" id="PTHR13504">
    <property type="entry name" value="FIDO DOMAIN-CONTAINING PROTEIN DDB_G0283145"/>
    <property type="match status" value="1"/>
</dbReference>
<dbReference type="RefSeq" id="WP_112059307.1">
    <property type="nucleotide sequence ID" value="NZ_UAWL01000031.1"/>
</dbReference>
<evidence type="ECO:0000256" key="2">
    <source>
        <dbReference type="PIRSR" id="PIRSR640198-2"/>
    </source>
</evidence>
<dbReference type="InterPro" id="IPR036597">
    <property type="entry name" value="Fido-like_dom_sf"/>
</dbReference>